<accession>A0ACA9M6P3</accession>
<keyword evidence="2" id="KW-1185">Reference proteome</keyword>
<evidence type="ECO:0000313" key="1">
    <source>
        <dbReference type="EMBL" id="CAG8569132.1"/>
    </source>
</evidence>
<dbReference type="Proteomes" id="UP000789702">
    <property type="component" value="Unassembled WGS sequence"/>
</dbReference>
<protein>
    <submittedName>
        <fullName evidence="1">10501_t:CDS:1</fullName>
    </submittedName>
</protein>
<organism evidence="1 2">
    <name type="scientific">Dentiscutata heterogama</name>
    <dbReference type="NCBI Taxonomy" id="1316150"/>
    <lineage>
        <taxon>Eukaryota</taxon>
        <taxon>Fungi</taxon>
        <taxon>Fungi incertae sedis</taxon>
        <taxon>Mucoromycota</taxon>
        <taxon>Glomeromycotina</taxon>
        <taxon>Glomeromycetes</taxon>
        <taxon>Diversisporales</taxon>
        <taxon>Gigasporaceae</taxon>
        <taxon>Dentiscutata</taxon>
    </lineage>
</organism>
<proteinExistence type="predicted"/>
<reference evidence="1" key="1">
    <citation type="submission" date="2021-06" db="EMBL/GenBank/DDBJ databases">
        <authorList>
            <person name="Kallberg Y."/>
            <person name="Tangrot J."/>
            <person name="Rosling A."/>
        </authorList>
    </citation>
    <scope>NUCLEOTIDE SEQUENCE</scope>
    <source>
        <strain evidence="1">IL203A</strain>
    </source>
</reference>
<dbReference type="EMBL" id="CAJVPU010007138">
    <property type="protein sequence ID" value="CAG8569132.1"/>
    <property type="molecule type" value="Genomic_DNA"/>
</dbReference>
<feature type="non-terminal residue" evidence="1">
    <location>
        <position position="56"/>
    </location>
</feature>
<comment type="caution">
    <text evidence="1">The sequence shown here is derived from an EMBL/GenBank/DDBJ whole genome shotgun (WGS) entry which is preliminary data.</text>
</comment>
<evidence type="ECO:0000313" key="2">
    <source>
        <dbReference type="Proteomes" id="UP000789702"/>
    </source>
</evidence>
<gene>
    <name evidence="1" type="ORF">DHETER_LOCUS5981</name>
</gene>
<name>A0ACA9M6P3_9GLOM</name>
<sequence>MLLNSVTLLDVVKKNKDIVLFSNNLFQVKLIETEIAKEKNKNQPKRFWHPLIFYFY</sequence>